<dbReference type="InterPro" id="IPR008390">
    <property type="entry name" value="AWPM-19"/>
</dbReference>
<organism evidence="9 10">
    <name type="scientific">Zingiber officinale</name>
    <name type="common">Ginger</name>
    <name type="synonym">Amomum zingiber</name>
    <dbReference type="NCBI Taxonomy" id="94328"/>
    <lineage>
        <taxon>Eukaryota</taxon>
        <taxon>Viridiplantae</taxon>
        <taxon>Streptophyta</taxon>
        <taxon>Embryophyta</taxon>
        <taxon>Tracheophyta</taxon>
        <taxon>Spermatophyta</taxon>
        <taxon>Magnoliopsida</taxon>
        <taxon>Liliopsida</taxon>
        <taxon>Zingiberales</taxon>
        <taxon>Zingiberaceae</taxon>
        <taxon>Zingiber</taxon>
    </lineage>
</organism>
<reference evidence="9 10" key="1">
    <citation type="submission" date="2020-08" db="EMBL/GenBank/DDBJ databases">
        <title>Plant Genome Project.</title>
        <authorList>
            <person name="Zhang R.-G."/>
        </authorList>
    </citation>
    <scope>NUCLEOTIDE SEQUENCE [LARGE SCALE GENOMIC DNA]</scope>
    <source>
        <tissue evidence="9">Rhizome</tissue>
    </source>
</reference>
<dbReference type="Proteomes" id="UP000734854">
    <property type="component" value="Unassembled WGS sequence"/>
</dbReference>
<feature type="binding site" evidence="5">
    <location>
        <position position="41"/>
    </location>
    <ligand>
        <name>ATP</name>
        <dbReference type="ChEBI" id="CHEBI:30616"/>
    </ligand>
</feature>
<dbReference type="PROSITE" id="PS00108">
    <property type="entry name" value="PROTEIN_KINASE_ST"/>
    <property type="match status" value="1"/>
</dbReference>
<keyword evidence="7" id="KW-0812">Transmembrane</keyword>
<dbReference type="GO" id="GO:0005524">
    <property type="term" value="F:ATP binding"/>
    <property type="evidence" value="ECO:0007669"/>
    <property type="project" value="UniProtKB-UniRule"/>
</dbReference>
<evidence type="ECO:0000313" key="9">
    <source>
        <dbReference type="EMBL" id="KAG6474097.1"/>
    </source>
</evidence>
<evidence type="ECO:0000256" key="2">
    <source>
        <dbReference type="ARBA" id="ARBA00022741"/>
    </source>
</evidence>
<evidence type="ECO:0000256" key="6">
    <source>
        <dbReference type="SAM" id="MobiDB-lite"/>
    </source>
</evidence>
<dbReference type="PROSITE" id="PS00107">
    <property type="entry name" value="PROTEIN_KINASE_ATP"/>
    <property type="match status" value="1"/>
</dbReference>
<evidence type="ECO:0000256" key="5">
    <source>
        <dbReference type="PROSITE-ProRule" id="PRU10141"/>
    </source>
</evidence>
<dbReference type="InterPro" id="IPR011009">
    <property type="entry name" value="Kinase-like_dom_sf"/>
</dbReference>
<dbReference type="InterPro" id="IPR008271">
    <property type="entry name" value="Ser/Thr_kinase_AS"/>
</dbReference>
<evidence type="ECO:0000256" key="7">
    <source>
        <dbReference type="SAM" id="Phobius"/>
    </source>
</evidence>
<keyword evidence="1" id="KW-0808">Transferase</keyword>
<dbReference type="Gene3D" id="3.30.200.20">
    <property type="entry name" value="Phosphorylase Kinase, domain 1"/>
    <property type="match status" value="1"/>
</dbReference>
<dbReference type="SUPFAM" id="SSF56112">
    <property type="entry name" value="Protein kinase-like (PK-like)"/>
    <property type="match status" value="1"/>
</dbReference>
<dbReference type="PANTHER" id="PTHR48011">
    <property type="entry name" value="CCR4-NOT TRANSCRIPTIONAL COMPLEX SUBUNIT CAF120-RELATED"/>
    <property type="match status" value="1"/>
</dbReference>
<dbReference type="InterPro" id="IPR000719">
    <property type="entry name" value="Prot_kinase_dom"/>
</dbReference>
<keyword evidence="10" id="KW-1185">Reference proteome</keyword>
<proteinExistence type="predicted"/>
<evidence type="ECO:0000256" key="4">
    <source>
        <dbReference type="ARBA" id="ARBA00022840"/>
    </source>
</evidence>
<dbReference type="InterPro" id="IPR017441">
    <property type="entry name" value="Protein_kinase_ATP_BS"/>
</dbReference>
<feature type="region of interest" description="Disordered" evidence="6">
    <location>
        <begin position="278"/>
        <end position="308"/>
    </location>
</feature>
<feature type="domain" description="Protein kinase" evidence="8">
    <location>
        <begin position="7"/>
        <end position="271"/>
    </location>
</feature>
<evidence type="ECO:0000256" key="1">
    <source>
        <dbReference type="ARBA" id="ARBA00022679"/>
    </source>
</evidence>
<evidence type="ECO:0000259" key="8">
    <source>
        <dbReference type="PROSITE" id="PS50011"/>
    </source>
</evidence>
<dbReference type="GO" id="GO:0004672">
    <property type="term" value="F:protein kinase activity"/>
    <property type="evidence" value="ECO:0007669"/>
    <property type="project" value="InterPro"/>
</dbReference>
<name>A0A8J5C7N2_ZINOF</name>
<dbReference type="Pfam" id="PF05512">
    <property type="entry name" value="AWPM-19"/>
    <property type="match status" value="1"/>
</dbReference>
<keyword evidence="2 5" id="KW-0547">Nucleotide-binding</keyword>
<dbReference type="PROSITE" id="PS50011">
    <property type="entry name" value="PROTEIN_KINASE_DOM"/>
    <property type="match status" value="1"/>
</dbReference>
<dbReference type="EMBL" id="JACMSC010000019">
    <property type="protein sequence ID" value="KAG6474097.1"/>
    <property type="molecule type" value="Genomic_DNA"/>
</dbReference>
<gene>
    <name evidence="9" type="ORF">ZIOFF_068021</name>
</gene>
<keyword evidence="7" id="KW-0472">Membrane</keyword>
<dbReference type="Gene3D" id="1.10.510.10">
    <property type="entry name" value="Transferase(Phosphotransferase) domain 1"/>
    <property type="match status" value="1"/>
</dbReference>
<dbReference type="Pfam" id="PF00069">
    <property type="entry name" value="Pkinase"/>
    <property type="match status" value="1"/>
</dbReference>
<dbReference type="PANTHER" id="PTHR48011:SF18">
    <property type="entry name" value="MITOGEN-ACTIVATED PROTEIN KINASE KINASE KINASE 19-RELATED"/>
    <property type="match status" value="1"/>
</dbReference>
<comment type="caution">
    <text evidence="9">The sequence shown here is derived from an EMBL/GenBank/DDBJ whole genome shotgun (WGS) entry which is preliminary data.</text>
</comment>
<dbReference type="InterPro" id="IPR052751">
    <property type="entry name" value="Plant_MAPKKK"/>
</dbReference>
<dbReference type="SMART" id="SM00220">
    <property type="entry name" value="S_TKc"/>
    <property type="match status" value="1"/>
</dbReference>
<protein>
    <recommendedName>
        <fullName evidence="8">Protein kinase domain-containing protein</fullName>
    </recommendedName>
</protein>
<sequence>MENGMEWSRGDVVGRGSFATVSLAFVHEPCRWQLPAVVAFKSAPLSLSGSLRHEYSVLGQLQGCPQIVRCFGDEVVVDEATGVQSYNLFLEFADGGSLQDAVRRSGRGLGEPTIRRHARSVLRGLEYIHARGYTHGDIKLQNILVVGSGGDDIVIADFGLAHKIGENSVRGIRGTPLYMAPESAAGAECAAPADVWALGCAVAEMASGRPVWASSGCRDPWGLLFAIGFGPASPEIPEELSEEGKDFLRRCFIKDPQRRWTAQMLLRHPFVAQEDDLNRCGPAEDESPRSVLGLSDWPSPRSASDSNDFALKNSTELDKDASFPSPADRVKEMAITQCPNWAASSSSDVWIDVRCSVLEENDSNLEETISREGCRTAADEDTEFDNVGSSATFQLSLPSFGSQSAERIDCGFDSSRIVDSEVGVHCPGLALPAHFSPVNFPMGNSATGIFTIFALIVGAFSMAAAIAAVHHLRSWRQKSLPSAVSSALTAWGLTLLAMGLACKEGYLEGRNARLDNGGLFDYSFSHATGVDSCNSWRVIRCENAGLNQIGKLEN</sequence>
<evidence type="ECO:0000256" key="3">
    <source>
        <dbReference type="ARBA" id="ARBA00022777"/>
    </source>
</evidence>
<keyword evidence="4 5" id="KW-0067">ATP-binding</keyword>
<keyword evidence="3" id="KW-0418">Kinase</keyword>
<evidence type="ECO:0000313" key="10">
    <source>
        <dbReference type="Proteomes" id="UP000734854"/>
    </source>
</evidence>
<dbReference type="GO" id="GO:0007165">
    <property type="term" value="P:signal transduction"/>
    <property type="evidence" value="ECO:0007669"/>
    <property type="project" value="TreeGrafter"/>
</dbReference>
<feature type="transmembrane region" description="Helical" evidence="7">
    <location>
        <begin position="446"/>
        <end position="468"/>
    </location>
</feature>
<dbReference type="CDD" id="cd06606">
    <property type="entry name" value="STKc_MAPKKK"/>
    <property type="match status" value="1"/>
</dbReference>
<dbReference type="AlphaFoldDB" id="A0A8J5C7N2"/>
<accession>A0A8J5C7N2</accession>
<keyword evidence="7" id="KW-1133">Transmembrane helix</keyword>